<evidence type="ECO:0000256" key="3">
    <source>
        <dbReference type="ARBA" id="ARBA00022692"/>
    </source>
</evidence>
<evidence type="ECO:0000256" key="6">
    <source>
        <dbReference type="ARBA" id="ARBA00023170"/>
    </source>
</evidence>
<evidence type="ECO:0000256" key="7">
    <source>
        <dbReference type="ARBA" id="ARBA00023180"/>
    </source>
</evidence>
<dbReference type="SUPFAM" id="SSF53850">
    <property type="entry name" value="Periplasmic binding protein-like II"/>
    <property type="match status" value="1"/>
</dbReference>
<dbReference type="InterPro" id="IPR001320">
    <property type="entry name" value="Iontro_rcpt_C"/>
</dbReference>
<proteinExistence type="predicted"/>
<dbReference type="Gene3D" id="3.40.190.10">
    <property type="entry name" value="Periplasmic binding protein-like II"/>
    <property type="match status" value="1"/>
</dbReference>
<accession>A0ABD2PWK4</accession>
<keyword evidence="4 8" id="KW-1133">Transmembrane helix</keyword>
<evidence type="ECO:0000256" key="1">
    <source>
        <dbReference type="ARBA" id="ARBA00004651"/>
    </source>
</evidence>
<dbReference type="Gene3D" id="1.10.287.70">
    <property type="match status" value="1"/>
</dbReference>
<dbReference type="PANTHER" id="PTHR42643">
    <property type="entry name" value="IONOTROPIC RECEPTOR 20A-RELATED"/>
    <property type="match status" value="1"/>
</dbReference>
<evidence type="ECO:0000259" key="9">
    <source>
        <dbReference type="Pfam" id="PF00060"/>
    </source>
</evidence>
<name>A0ABD2PWK4_9PLAT</name>
<sequence>MWSGVGSITLQGNDFYPLSFSARCIVTFWWIFSVIVQNTYQSNMTASLTRVIYQSSINDMGDLLISQNVKPIIIAGTNAVNLFRDAPTGSFYSKIWNIIKDQPKITSFADAYKLISETGKYCLISDHSIISAEALSNCTIYKMSTDFFNIASFAFPVRKGAVYTKAFNYYLGKMKEGGLIQRLRKKWWQFDRICLETTTKSNSLDLKAVGGTFIILCIFLVMACIILILENVRKQCERKREQPPSANATPHLVVIPPE</sequence>
<dbReference type="GO" id="GO:0050906">
    <property type="term" value="P:detection of stimulus involved in sensory perception"/>
    <property type="evidence" value="ECO:0007669"/>
    <property type="project" value="UniProtKB-ARBA"/>
</dbReference>
<dbReference type="Pfam" id="PF00060">
    <property type="entry name" value="Lig_chan"/>
    <property type="match status" value="1"/>
</dbReference>
<keyword evidence="5 8" id="KW-0472">Membrane</keyword>
<feature type="domain" description="Ionotropic glutamate receptor C-terminal" evidence="9">
    <location>
        <begin position="1"/>
        <end position="218"/>
    </location>
</feature>
<dbReference type="GO" id="GO:0005886">
    <property type="term" value="C:plasma membrane"/>
    <property type="evidence" value="ECO:0007669"/>
    <property type="project" value="UniProtKB-SubCell"/>
</dbReference>
<evidence type="ECO:0000256" key="2">
    <source>
        <dbReference type="ARBA" id="ARBA00022475"/>
    </source>
</evidence>
<feature type="transmembrane region" description="Helical" evidence="8">
    <location>
        <begin position="208"/>
        <end position="229"/>
    </location>
</feature>
<evidence type="ECO:0000313" key="10">
    <source>
        <dbReference type="EMBL" id="KAL3311821.1"/>
    </source>
</evidence>
<dbReference type="InterPro" id="IPR052192">
    <property type="entry name" value="Insect_Ionotropic_Sensory_Rcpt"/>
</dbReference>
<keyword evidence="2" id="KW-1003">Cell membrane</keyword>
<keyword evidence="11" id="KW-1185">Reference proteome</keyword>
<comment type="subcellular location">
    <subcellularLocation>
        <location evidence="1">Cell membrane</location>
        <topology evidence="1">Multi-pass membrane protein</topology>
    </subcellularLocation>
</comment>
<dbReference type="PANTHER" id="PTHR42643:SF24">
    <property type="entry name" value="IONOTROPIC RECEPTOR 60A"/>
    <property type="match status" value="1"/>
</dbReference>
<evidence type="ECO:0000256" key="8">
    <source>
        <dbReference type="SAM" id="Phobius"/>
    </source>
</evidence>
<dbReference type="EMBL" id="JBJKFK010001999">
    <property type="protein sequence ID" value="KAL3311821.1"/>
    <property type="molecule type" value="Genomic_DNA"/>
</dbReference>
<evidence type="ECO:0000313" key="11">
    <source>
        <dbReference type="Proteomes" id="UP001626550"/>
    </source>
</evidence>
<evidence type="ECO:0000256" key="5">
    <source>
        <dbReference type="ARBA" id="ARBA00023136"/>
    </source>
</evidence>
<keyword evidence="6 10" id="KW-0675">Receptor</keyword>
<dbReference type="AlphaFoldDB" id="A0ABD2PWK4"/>
<protein>
    <submittedName>
        <fullName evidence="10">Glutamate receptor ionotropic, delta-2</fullName>
    </submittedName>
</protein>
<evidence type="ECO:0000256" key="4">
    <source>
        <dbReference type="ARBA" id="ARBA00022989"/>
    </source>
</evidence>
<comment type="caution">
    <text evidence="10">The sequence shown here is derived from an EMBL/GenBank/DDBJ whole genome shotgun (WGS) entry which is preliminary data.</text>
</comment>
<gene>
    <name evidence="10" type="primary">GRID2</name>
    <name evidence="10" type="ORF">Ciccas_009596</name>
</gene>
<dbReference type="Proteomes" id="UP001626550">
    <property type="component" value="Unassembled WGS sequence"/>
</dbReference>
<keyword evidence="7" id="KW-0325">Glycoprotein</keyword>
<keyword evidence="3 8" id="KW-0812">Transmembrane</keyword>
<reference evidence="10 11" key="1">
    <citation type="submission" date="2024-11" db="EMBL/GenBank/DDBJ databases">
        <title>Adaptive evolution of stress response genes in parasites aligns with host niche diversity.</title>
        <authorList>
            <person name="Hahn C."/>
            <person name="Resl P."/>
        </authorList>
    </citation>
    <scope>NUCLEOTIDE SEQUENCE [LARGE SCALE GENOMIC DNA]</scope>
    <source>
        <strain evidence="10">EGGRZ-B1_66</strain>
        <tissue evidence="10">Body</tissue>
    </source>
</reference>
<organism evidence="10 11">
    <name type="scientific">Cichlidogyrus casuarinus</name>
    <dbReference type="NCBI Taxonomy" id="1844966"/>
    <lineage>
        <taxon>Eukaryota</taxon>
        <taxon>Metazoa</taxon>
        <taxon>Spiralia</taxon>
        <taxon>Lophotrochozoa</taxon>
        <taxon>Platyhelminthes</taxon>
        <taxon>Monogenea</taxon>
        <taxon>Monopisthocotylea</taxon>
        <taxon>Dactylogyridea</taxon>
        <taxon>Ancyrocephalidae</taxon>
        <taxon>Cichlidogyrus</taxon>
    </lineage>
</organism>